<dbReference type="PANTHER" id="PTHR42734:SF17">
    <property type="entry name" value="METAL TRANSPORT SYSTEM ATP-BINDING PROTEIN TM_0124-RELATED"/>
    <property type="match status" value="1"/>
</dbReference>
<evidence type="ECO:0000256" key="2">
    <source>
        <dbReference type="ARBA" id="ARBA00022448"/>
    </source>
</evidence>
<gene>
    <name evidence="7" type="primary">znuC_1</name>
    <name evidence="6" type="synonym">znuC_4</name>
    <name evidence="6" type="ORF">LES8486_01732</name>
    <name evidence="7" type="ORF">LES9216_00097</name>
</gene>
<keyword evidence="3" id="KW-0547">Nucleotide-binding</keyword>
<evidence type="ECO:0000256" key="1">
    <source>
        <dbReference type="ARBA" id="ARBA00005417"/>
    </source>
</evidence>
<keyword evidence="2" id="KW-0813">Transport</keyword>
<dbReference type="Gene3D" id="3.40.50.300">
    <property type="entry name" value="P-loop containing nucleotide triphosphate hydrolases"/>
    <property type="match status" value="1"/>
</dbReference>
<dbReference type="InterPro" id="IPR027417">
    <property type="entry name" value="P-loop_NTPase"/>
</dbReference>
<sequence length="234" mass="26332">MNTIISTKDFMVRYGEKVILSHINIEVLAGQFLAVLGENGAGKTSFIKTLTGQNKQTEGTLTVATNHIGYVPQFRDISRDYPLSISEFVGLNFNHGSRLWFTKEEKQLITQALKRMDLNHMSDQRLGLASGGQKQRAFVAQALVKNPDLLILDESTASLDHEHKVQLLENVRTLQQATNMTVLFITHEIKLVTDFADGYLSFENGKVQQGDATQLQTLTMDMTSRHKEDEVRHV</sequence>
<keyword evidence="9" id="KW-1185">Reference proteome</keyword>
<feature type="domain" description="ABC transporter" evidence="5">
    <location>
        <begin position="5"/>
        <end position="229"/>
    </location>
</feature>
<evidence type="ECO:0000259" key="5">
    <source>
        <dbReference type="PROSITE" id="PS50893"/>
    </source>
</evidence>
<dbReference type="InterPro" id="IPR003439">
    <property type="entry name" value="ABC_transporter-like_ATP-bd"/>
</dbReference>
<dbReference type="GeneID" id="99674674"/>
<dbReference type="EC" id="3.6.3.-" evidence="7"/>
<evidence type="ECO:0000313" key="8">
    <source>
        <dbReference type="Proteomes" id="UP000237923"/>
    </source>
</evidence>
<dbReference type="EMBL" id="OKQU01000001">
    <property type="protein sequence ID" value="SPE06210.1"/>
    <property type="molecule type" value="Genomic_DNA"/>
</dbReference>
<dbReference type="CDD" id="cd03235">
    <property type="entry name" value="ABC_Metallic_Cations"/>
    <property type="match status" value="1"/>
</dbReference>
<evidence type="ECO:0000256" key="3">
    <source>
        <dbReference type="ARBA" id="ARBA00022741"/>
    </source>
</evidence>
<evidence type="ECO:0000313" key="7">
    <source>
        <dbReference type="EMBL" id="SPE06210.1"/>
    </source>
</evidence>
<dbReference type="Pfam" id="PF00005">
    <property type="entry name" value="ABC_tran"/>
    <property type="match status" value="1"/>
</dbReference>
<dbReference type="Proteomes" id="UP000237923">
    <property type="component" value="Unassembled WGS sequence"/>
</dbReference>
<organism evidence="7 8">
    <name type="scientific">Leuconostoc suionicum</name>
    <dbReference type="NCBI Taxonomy" id="1511761"/>
    <lineage>
        <taxon>Bacteria</taxon>
        <taxon>Bacillati</taxon>
        <taxon>Bacillota</taxon>
        <taxon>Bacilli</taxon>
        <taxon>Lactobacillales</taxon>
        <taxon>Lactobacillaceae</taxon>
        <taxon>Leuconostoc</taxon>
    </lineage>
</organism>
<dbReference type="InterPro" id="IPR050153">
    <property type="entry name" value="Metal_Ion_Import_ABC"/>
</dbReference>
<dbReference type="SMART" id="SM00382">
    <property type="entry name" value="AAA"/>
    <property type="match status" value="1"/>
</dbReference>
<dbReference type="GO" id="GO:0016887">
    <property type="term" value="F:ATP hydrolysis activity"/>
    <property type="evidence" value="ECO:0007669"/>
    <property type="project" value="InterPro"/>
</dbReference>
<protein>
    <submittedName>
        <fullName evidence="7">High-affinity zinc uptake system ATP-binding protein ZnuC</fullName>
        <ecNumber evidence="7">3.6.3.-</ecNumber>
    </submittedName>
</protein>
<dbReference type="Proteomes" id="UP000239237">
    <property type="component" value="Unassembled WGS sequence"/>
</dbReference>
<name>A0A2N9K764_9LACO</name>
<keyword evidence="4 7" id="KW-0067">ATP-binding</keyword>
<reference evidence="6 9" key="2">
    <citation type="submission" date="2018-02" db="EMBL/GenBank/DDBJ databases">
        <authorList>
            <person name="Rodrigo-Torres L."/>
            <person name="Arahal R. D."/>
            <person name="Lucena T."/>
        </authorList>
    </citation>
    <scope>NUCLEOTIDE SEQUENCE [LARGE SCALE GENOMIC DNA]</scope>
    <source>
        <strain evidence="6 9">CECT 8486</strain>
    </source>
</reference>
<evidence type="ECO:0000313" key="6">
    <source>
        <dbReference type="EMBL" id="SPD94548.1"/>
    </source>
</evidence>
<evidence type="ECO:0000313" key="9">
    <source>
        <dbReference type="Proteomes" id="UP000239237"/>
    </source>
</evidence>
<dbReference type="EMBL" id="OKQR01000004">
    <property type="protein sequence ID" value="SPD94548.1"/>
    <property type="molecule type" value="Genomic_DNA"/>
</dbReference>
<reference evidence="7 8" key="1">
    <citation type="submission" date="2018-02" db="EMBL/GenBank/DDBJ databases">
        <authorList>
            <person name="Cohen D.B."/>
            <person name="Kent A.D."/>
        </authorList>
    </citation>
    <scope>NUCLEOTIDE SEQUENCE [LARGE SCALE GENOMIC DNA]</scope>
    <source>
        <strain evidence="7 8">CECT 9216</strain>
    </source>
</reference>
<dbReference type="AlphaFoldDB" id="A0A2N9K764"/>
<dbReference type="PANTHER" id="PTHR42734">
    <property type="entry name" value="METAL TRANSPORT SYSTEM ATP-BINDING PROTEIN TM_0124-RELATED"/>
    <property type="match status" value="1"/>
</dbReference>
<accession>A0A2N9K764</accession>
<evidence type="ECO:0000256" key="4">
    <source>
        <dbReference type="ARBA" id="ARBA00022840"/>
    </source>
</evidence>
<dbReference type="RefSeq" id="WP_072614068.1">
    <property type="nucleotide sequence ID" value="NZ_AP017935.1"/>
</dbReference>
<dbReference type="GO" id="GO:0005524">
    <property type="term" value="F:ATP binding"/>
    <property type="evidence" value="ECO:0007669"/>
    <property type="project" value="UniProtKB-KW"/>
</dbReference>
<keyword evidence="7" id="KW-0378">Hydrolase</keyword>
<dbReference type="KEGG" id="lsu:A6B45_07695"/>
<comment type="similarity">
    <text evidence="1">Belongs to the ABC transporter superfamily.</text>
</comment>
<dbReference type="InterPro" id="IPR003593">
    <property type="entry name" value="AAA+_ATPase"/>
</dbReference>
<proteinExistence type="inferred from homology"/>
<dbReference type="PROSITE" id="PS50893">
    <property type="entry name" value="ABC_TRANSPORTER_2"/>
    <property type="match status" value="1"/>
</dbReference>
<dbReference type="SUPFAM" id="SSF52540">
    <property type="entry name" value="P-loop containing nucleoside triphosphate hydrolases"/>
    <property type="match status" value="1"/>
</dbReference>